<protein>
    <recommendedName>
        <fullName evidence="5">Ribonuclease VapC</fullName>
        <shortName evidence="5">RNase VapC</shortName>
        <ecNumber evidence="5">3.1.-.-</ecNumber>
    </recommendedName>
    <alternativeName>
        <fullName evidence="5">Putative toxin VapC</fullName>
    </alternativeName>
</protein>
<keyword evidence="4 5" id="KW-0378">Hydrolase</keyword>
<reference evidence="7" key="1">
    <citation type="submission" date="2007-02" db="EMBL/GenBank/DDBJ databases">
        <title>Complete sequence of Pyrobaculum calidifontis JCM 11548.</title>
        <authorList>
            <consortium name="US DOE Joint Genome Institute"/>
            <person name="Copeland A."/>
            <person name="Lucas S."/>
            <person name="Lapidus A."/>
            <person name="Barry K."/>
            <person name="Glavina del Rio T."/>
            <person name="Dalin E."/>
            <person name="Tice H."/>
            <person name="Pitluck S."/>
            <person name="Chain P."/>
            <person name="Malfatti S."/>
            <person name="Shin M."/>
            <person name="Vergez L."/>
            <person name="Schmutz J."/>
            <person name="Larimer F."/>
            <person name="Land M."/>
            <person name="Hauser L."/>
            <person name="Kyrpides N."/>
            <person name="Mikhailova N."/>
            <person name="Cozen A.E."/>
            <person name="Fitz-Gibbon S.T."/>
            <person name="House C.H."/>
            <person name="Saltikov C."/>
            <person name="Lowe T.M."/>
            <person name="Richardson P."/>
        </authorList>
    </citation>
    <scope>NUCLEOTIDE SEQUENCE [LARGE SCALE GENOMIC DNA]</scope>
    <source>
        <strain evidence="7">JCM 11548</strain>
    </source>
</reference>
<dbReference type="EMBL" id="CP000561">
    <property type="protein sequence ID" value="ABO08787.1"/>
    <property type="molecule type" value="Genomic_DNA"/>
</dbReference>
<gene>
    <name evidence="5" type="primary">vapC</name>
    <name evidence="7" type="ordered locus">Pcal_1366</name>
</gene>
<dbReference type="Gene3D" id="3.40.50.1010">
    <property type="entry name" value="5'-nuclease"/>
    <property type="match status" value="1"/>
</dbReference>
<dbReference type="GO" id="GO:0004540">
    <property type="term" value="F:RNA nuclease activity"/>
    <property type="evidence" value="ECO:0007669"/>
    <property type="project" value="InterPro"/>
</dbReference>
<comment type="function">
    <text evidence="5">Toxic component of a toxin-antitoxin (TA) system. An RNase.</text>
</comment>
<evidence type="ECO:0000313" key="8">
    <source>
        <dbReference type="Proteomes" id="UP000001431"/>
    </source>
</evidence>
<organism evidence="7 8">
    <name type="scientific">Pyrobaculum calidifontis (strain DSM 21063 / JCM 11548 / VA1)</name>
    <dbReference type="NCBI Taxonomy" id="410359"/>
    <lineage>
        <taxon>Archaea</taxon>
        <taxon>Thermoproteota</taxon>
        <taxon>Thermoprotei</taxon>
        <taxon>Thermoproteales</taxon>
        <taxon>Thermoproteaceae</taxon>
        <taxon>Pyrobaculum</taxon>
    </lineage>
</organism>
<dbReference type="Proteomes" id="UP000001431">
    <property type="component" value="Chromosome"/>
</dbReference>
<feature type="binding site" evidence="5">
    <location>
        <position position="5"/>
    </location>
    <ligand>
        <name>Mg(2+)</name>
        <dbReference type="ChEBI" id="CHEBI:18420"/>
    </ligand>
</feature>
<evidence type="ECO:0000256" key="1">
    <source>
        <dbReference type="ARBA" id="ARBA00022649"/>
    </source>
</evidence>
<proteinExistence type="inferred from homology"/>
<dbReference type="HAMAP" id="MF_00265">
    <property type="entry name" value="VapC_Nob1"/>
    <property type="match status" value="1"/>
</dbReference>
<dbReference type="GO" id="GO:0090729">
    <property type="term" value="F:toxin activity"/>
    <property type="evidence" value="ECO:0007669"/>
    <property type="project" value="UniProtKB-KW"/>
</dbReference>
<evidence type="ECO:0000256" key="3">
    <source>
        <dbReference type="ARBA" id="ARBA00022723"/>
    </source>
</evidence>
<evidence type="ECO:0000256" key="2">
    <source>
        <dbReference type="ARBA" id="ARBA00022722"/>
    </source>
</evidence>
<dbReference type="CDD" id="cd09854">
    <property type="entry name" value="PIN_VapC-like"/>
    <property type="match status" value="1"/>
</dbReference>
<dbReference type="AlphaFoldDB" id="A3MVX0"/>
<dbReference type="InterPro" id="IPR002716">
    <property type="entry name" value="PIN_dom"/>
</dbReference>
<dbReference type="SUPFAM" id="SSF88723">
    <property type="entry name" value="PIN domain-like"/>
    <property type="match status" value="1"/>
</dbReference>
<evidence type="ECO:0000256" key="4">
    <source>
        <dbReference type="ARBA" id="ARBA00022801"/>
    </source>
</evidence>
<accession>A3MVX0</accession>
<keyword evidence="2 5" id="KW-0540">Nuclease</keyword>
<dbReference type="InterPro" id="IPR029060">
    <property type="entry name" value="PIN-like_dom_sf"/>
</dbReference>
<dbReference type="Pfam" id="PF01850">
    <property type="entry name" value="PIN"/>
    <property type="match status" value="1"/>
</dbReference>
<keyword evidence="8" id="KW-1185">Reference proteome</keyword>
<dbReference type="EC" id="3.1.-.-" evidence="5"/>
<dbReference type="GO" id="GO:0000287">
    <property type="term" value="F:magnesium ion binding"/>
    <property type="evidence" value="ECO:0007669"/>
    <property type="project" value="UniProtKB-UniRule"/>
</dbReference>
<keyword evidence="5" id="KW-0460">Magnesium</keyword>
<dbReference type="KEGG" id="pcl:Pcal_1366"/>
<feature type="binding site" evidence="5">
    <location>
        <position position="85"/>
    </location>
    <ligand>
        <name>Mg(2+)</name>
        <dbReference type="ChEBI" id="CHEBI:18420"/>
    </ligand>
</feature>
<dbReference type="HOGENOM" id="CLU_160447_0_0_2"/>
<dbReference type="RefSeq" id="WP_011850045.1">
    <property type="nucleotide sequence ID" value="NC_009073.1"/>
</dbReference>
<comment type="similarity">
    <text evidence="5">Belongs to the PINc/VapC protein family.</text>
</comment>
<keyword evidence="1 5" id="KW-1277">Toxin-antitoxin system</keyword>
<dbReference type="STRING" id="410359.Pcal_1366"/>
<evidence type="ECO:0000256" key="5">
    <source>
        <dbReference type="HAMAP-Rule" id="MF_00265"/>
    </source>
</evidence>
<dbReference type="GeneID" id="4909323"/>
<keyword evidence="5" id="KW-0800">Toxin</keyword>
<keyword evidence="3 5" id="KW-0479">Metal-binding</keyword>
<sequence length="116" mass="13361">MIYVDVNAIYYFLTAHPQYGPRAKRLFQQYIGELATSALTPWLMFVLAKNPKAAEAVLQLADILPLTADIYTLALQLEKPRDFEDRLHYATMKKHGIKKIISNDKDFDGLDVERIF</sequence>
<comment type="cofactor">
    <cofactor evidence="5">
        <name>Mg(2+)</name>
        <dbReference type="ChEBI" id="CHEBI:18420"/>
    </cofactor>
</comment>
<dbReference type="InterPro" id="IPR022907">
    <property type="entry name" value="VapC_family"/>
</dbReference>
<feature type="domain" description="PIN" evidence="6">
    <location>
        <begin position="2"/>
        <end position="111"/>
    </location>
</feature>
<dbReference type="eggNOG" id="arCOG00713">
    <property type="taxonomic scope" value="Archaea"/>
</dbReference>
<evidence type="ECO:0000259" key="6">
    <source>
        <dbReference type="Pfam" id="PF01850"/>
    </source>
</evidence>
<dbReference type="GO" id="GO:0016787">
    <property type="term" value="F:hydrolase activity"/>
    <property type="evidence" value="ECO:0007669"/>
    <property type="project" value="UniProtKB-KW"/>
</dbReference>
<evidence type="ECO:0000313" key="7">
    <source>
        <dbReference type="EMBL" id="ABO08787.1"/>
    </source>
</evidence>
<name>A3MVX0_PYRCJ</name>